<feature type="compositionally biased region" description="Polar residues" evidence="1">
    <location>
        <begin position="130"/>
        <end position="151"/>
    </location>
</feature>
<keyword evidence="3" id="KW-1185">Reference proteome</keyword>
<feature type="compositionally biased region" description="Low complexity" evidence="1">
    <location>
        <begin position="485"/>
        <end position="503"/>
    </location>
</feature>
<name>A0A086TFG7_HAPC1</name>
<proteinExistence type="predicted"/>
<dbReference type="OrthoDB" id="5152618at2759"/>
<dbReference type="AlphaFoldDB" id="A0A086TFG7"/>
<comment type="caution">
    <text evidence="2">The sequence shown here is derived from an EMBL/GenBank/DDBJ whole genome shotgun (WGS) entry which is preliminary data.</text>
</comment>
<sequence length="512" mass="54377">MRFTDVIAAASFAASAVEAAPRGTTSNRWWTRAAAVQSHEDRERLRYREQRMEQSARHVLHPRGHHNLTNTTTTTTTAGNQGKHVNKIIKLPADVDCPTASVVIWTTTVDVTVYVTETPRGTPTGDETEPYSTTTDCETDEYGTSVTTLRSSDFFPNPSETTTSPDQTSTPATDDPDASSTTLCETDTDVPTPDKSYYTVTLASTPTTTPTTTPATTPTTTPVATPSTASVNTPVTKPSTTPATTPSTTPTKPTITPTTTPTTNPTTPSPTAVCIDTTITPVITSKLTITAPPPPEPTRTVCVEDHQKGSPEDAIAYCGVHGKPAGVYFIAEFIEERSGVPVTEEGCYQFCDSVMESTDGCQSYRFYHNDLGAPRCALYGMPVSRVVDDLDDNQDDTWYDLACGSPSEKTCSAVGVEEESSTTVQSSKPTSSKISEPSPTKSAKSTTALSKTPTPEPSTPGSAKPTMTEASSQIEKPTETDTSNPISEPTKTESSSPTSQPTIAIVDGGAKD</sequence>
<dbReference type="HOGENOM" id="CLU_532035_0_0_1"/>
<feature type="compositionally biased region" description="Polar residues" evidence="1">
    <location>
        <begin position="158"/>
        <end position="185"/>
    </location>
</feature>
<organism evidence="2 3">
    <name type="scientific">Hapsidospora chrysogenum (strain ATCC 11550 / CBS 779.69 / DSM 880 / IAM 14645 / JCM 23072 / IMI 49137)</name>
    <name type="common">Acremonium chrysogenum</name>
    <dbReference type="NCBI Taxonomy" id="857340"/>
    <lineage>
        <taxon>Eukaryota</taxon>
        <taxon>Fungi</taxon>
        <taxon>Dikarya</taxon>
        <taxon>Ascomycota</taxon>
        <taxon>Pezizomycotina</taxon>
        <taxon>Sordariomycetes</taxon>
        <taxon>Hypocreomycetidae</taxon>
        <taxon>Hypocreales</taxon>
        <taxon>Bionectriaceae</taxon>
        <taxon>Hapsidospora</taxon>
    </lineage>
</organism>
<dbReference type="EMBL" id="JPKY01000005">
    <property type="protein sequence ID" value="KFH48099.1"/>
    <property type="molecule type" value="Genomic_DNA"/>
</dbReference>
<feature type="compositionally biased region" description="Polar residues" evidence="1">
    <location>
        <begin position="428"/>
        <end position="453"/>
    </location>
</feature>
<evidence type="ECO:0000313" key="3">
    <source>
        <dbReference type="Proteomes" id="UP000029964"/>
    </source>
</evidence>
<reference evidence="3" key="1">
    <citation type="journal article" date="2014" name="Genome Announc.">
        <title>Genome sequence and annotation of Acremonium chrysogenum, producer of the beta-lactam antibiotic cephalosporin C.</title>
        <authorList>
            <person name="Terfehr D."/>
            <person name="Dahlmann T.A."/>
            <person name="Specht T."/>
            <person name="Zadra I."/>
            <person name="Kuernsteiner H."/>
            <person name="Kueck U."/>
        </authorList>
    </citation>
    <scope>NUCLEOTIDE SEQUENCE [LARGE SCALE GENOMIC DNA]</scope>
    <source>
        <strain evidence="3">ATCC 11550 / CBS 779.69 / DSM 880 / IAM 14645 / JCM 23072 / IMI 49137</strain>
    </source>
</reference>
<feature type="compositionally biased region" description="Polar residues" evidence="1">
    <location>
        <begin position="468"/>
        <end position="484"/>
    </location>
</feature>
<protein>
    <submittedName>
        <fullName evidence="2">Uncharacterized protein</fullName>
    </submittedName>
</protein>
<accession>A0A086TFG7</accession>
<gene>
    <name evidence="2" type="ORF">ACRE_010440</name>
</gene>
<dbReference type="Proteomes" id="UP000029964">
    <property type="component" value="Unassembled WGS sequence"/>
</dbReference>
<feature type="compositionally biased region" description="Low complexity" evidence="1">
    <location>
        <begin position="199"/>
        <end position="271"/>
    </location>
</feature>
<feature type="region of interest" description="Disordered" evidence="1">
    <location>
        <begin position="407"/>
        <end position="512"/>
    </location>
</feature>
<evidence type="ECO:0000313" key="2">
    <source>
        <dbReference type="EMBL" id="KFH48099.1"/>
    </source>
</evidence>
<evidence type="ECO:0000256" key="1">
    <source>
        <dbReference type="SAM" id="MobiDB-lite"/>
    </source>
</evidence>
<dbReference type="STRING" id="857340.A0A086TFG7"/>
<feature type="region of interest" description="Disordered" evidence="1">
    <location>
        <begin position="117"/>
        <end position="273"/>
    </location>
</feature>